<name>A0ABX5FC63_9CHRO</name>
<evidence type="ECO:0000259" key="1">
    <source>
        <dbReference type="Pfam" id="PF09369"/>
    </source>
</evidence>
<reference evidence="2 3" key="1">
    <citation type="submission" date="2018-02" db="EMBL/GenBank/DDBJ databases">
        <authorList>
            <person name="Moore K."/>
            <person name="Momper L."/>
        </authorList>
    </citation>
    <scope>NUCLEOTIDE SEQUENCE [LARGE SCALE GENOMIC DNA]</scope>
    <source>
        <strain evidence="2 3">CCALA 015</strain>
    </source>
</reference>
<reference evidence="2 3" key="2">
    <citation type="submission" date="2018-03" db="EMBL/GenBank/DDBJ databases">
        <title>The ancient ancestry and fast evolution of plastids.</title>
        <authorList>
            <person name="Moore K.R."/>
            <person name="Magnabosco C."/>
            <person name="Momper L."/>
            <person name="Gold D.A."/>
            <person name="Bosak T."/>
            <person name="Fournier G.P."/>
        </authorList>
    </citation>
    <scope>NUCLEOTIDE SEQUENCE [LARGE SCALE GENOMIC DNA]</scope>
    <source>
        <strain evidence="2 3">CCALA 015</strain>
    </source>
</reference>
<evidence type="ECO:0000313" key="2">
    <source>
        <dbReference type="EMBL" id="PSB38498.1"/>
    </source>
</evidence>
<comment type="caution">
    <text evidence="2">The sequence shown here is derived from an EMBL/GenBank/DDBJ whole genome shotgun (WGS) entry which is preliminary data.</text>
</comment>
<dbReference type="RefSeq" id="WP_106219780.1">
    <property type="nucleotide sequence ID" value="NZ_PVWP01000002.1"/>
</dbReference>
<evidence type="ECO:0000313" key="3">
    <source>
        <dbReference type="Proteomes" id="UP000238218"/>
    </source>
</evidence>
<dbReference type="InterPro" id="IPR018973">
    <property type="entry name" value="MZB"/>
</dbReference>
<feature type="domain" description="MrfA-like Zn-binding" evidence="1">
    <location>
        <begin position="514"/>
        <end position="613"/>
    </location>
</feature>
<dbReference type="Pfam" id="PF09369">
    <property type="entry name" value="MZB"/>
    <property type="match status" value="1"/>
</dbReference>
<dbReference type="NCBIfam" id="NF038324">
    <property type="entry name" value="DrmB_fam"/>
    <property type="match status" value="1"/>
</dbReference>
<keyword evidence="3" id="KW-1185">Reference proteome</keyword>
<protein>
    <recommendedName>
        <fullName evidence="1">MrfA-like Zn-binding domain-containing protein</fullName>
    </recommendedName>
</protein>
<accession>A0ABX5FC63</accession>
<sequence length="649" mass="71530">MTASQSTSNHPVGEVRHGQLITTYGPGAMVDLPDRSVVVGGLNLWHYSRDDDSCFIDEPRLIAKLRGLLGVGTLLLKRPPSEDDTFAQKFKSSSGIRSPQFPLWFVAQPKDPFPPHIDEAGRRYRTRPLIHKDRLVDEKYPWRVPGGKVQKLDVVPVRFVQCCANGHLSDIDWDRFAHGGARSRCQEDLWLDEAGAGNDFNEIYVRCPQCGKRQALASTKGESGASLLGACRGHRPWLGNFSDEALDCTDEKGKPRYNRLLVRSASNAYFPEMVGAISIPEAEDPLSQLIVTHLSDFEKISSAEKLSLLLELDALKERIAAPLRGRDPHDVMAILHAVRGSGKDARTEKQPALKLQEIKALYAPPGFLGSADPAASFHAEIVSLNGKPAWFTERFDRVLKVHRLREVMALIGFTRLEPIVKGVDGDPVDQHAVGATRAAINNKELDWVPAIENFGEGLFLGVNQGVLQAWQQREGVVQHSSKHREACKLWNRDHGLKANEFDWPGEAYLMLHSLAHLLITTAALECGYGASAIKERIYSFPGHGYGILLYTSGSGSEGTLGGLVSLADSIEQLVATALDRGQLCSNDPFCSMHQPESDLEKRYSHGAACHGCLLIAETSCEQRNQFLDRAFVVPTLDVTGAAFFPQRLP</sequence>
<proteinExistence type="predicted"/>
<gene>
    <name evidence="2" type="ORF">C7B81_02655</name>
</gene>
<organism evidence="2 3">
    <name type="scientific">Aphanothece cf. minutissima CCALA 015</name>
    <dbReference type="NCBI Taxonomy" id="2107695"/>
    <lineage>
        <taxon>Bacteria</taxon>
        <taxon>Bacillati</taxon>
        <taxon>Cyanobacteriota</taxon>
        <taxon>Cyanophyceae</taxon>
        <taxon>Oscillatoriophycideae</taxon>
        <taxon>Chroococcales</taxon>
        <taxon>Aphanothecaceae</taxon>
        <taxon>Aphanothece</taxon>
    </lineage>
</organism>
<dbReference type="InterPro" id="IPR047721">
    <property type="entry name" value="DrmB"/>
</dbReference>
<dbReference type="EMBL" id="PVWP01000002">
    <property type="protein sequence ID" value="PSB38498.1"/>
    <property type="molecule type" value="Genomic_DNA"/>
</dbReference>
<dbReference type="Proteomes" id="UP000238218">
    <property type="component" value="Unassembled WGS sequence"/>
</dbReference>